<comment type="caution">
    <text evidence="1">The sequence shown here is derived from an EMBL/GenBank/DDBJ whole genome shotgun (WGS) entry which is preliminary data.</text>
</comment>
<dbReference type="EMBL" id="LUEZ02000085">
    <property type="protein sequence ID" value="RDB19025.1"/>
    <property type="molecule type" value="Genomic_DNA"/>
</dbReference>
<evidence type="ECO:0008006" key="3">
    <source>
        <dbReference type="Google" id="ProtNLM"/>
    </source>
</evidence>
<organism evidence="1 2">
    <name type="scientific">Hypsizygus marmoreus</name>
    <name type="common">White beech mushroom</name>
    <name type="synonym">Agaricus marmoreus</name>
    <dbReference type="NCBI Taxonomy" id="39966"/>
    <lineage>
        <taxon>Eukaryota</taxon>
        <taxon>Fungi</taxon>
        <taxon>Dikarya</taxon>
        <taxon>Basidiomycota</taxon>
        <taxon>Agaricomycotina</taxon>
        <taxon>Agaricomycetes</taxon>
        <taxon>Agaricomycetidae</taxon>
        <taxon>Agaricales</taxon>
        <taxon>Tricholomatineae</taxon>
        <taxon>Lyophyllaceae</taxon>
        <taxon>Hypsizygus</taxon>
    </lineage>
</organism>
<dbReference type="InParanoid" id="A0A369JF41"/>
<evidence type="ECO:0000313" key="2">
    <source>
        <dbReference type="Proteomes" id="UP000076154"/>
    </source>
</evidence>
<gene>
    <name evidence="1" type="ORF">Hypma_014282</name>
</gene>
<dbReference type="Proteomes" id="UP000076154">
    <property type="component" value="Unassembled WGS sequence"/>
</dbReference>
<proteinExistence type="predicted"/>
<sequence>MNLVTSLVINANRHGKHLPVVSRKGDSSPPNTHSAVQTNGYDCGLWVLAGIAAVLRGYSCPTPDEELMPLLRDLLRRQVLGRTILSRIFKQAVWMICVRFTL</sequence>
<name>A0A369JF41_HYPMA</name>
<keyword evidence="2" id="KW-1185">Reference proteome</keyword>
<dbReference type="OrthoDB" id="2976051at2759"/>
<evidence type="ECO:0000313" key="1">
    <source>
        <dbReference type="EMBL" id="RDB19025.1"/>
    </source>
</evidence>
<protein>
    <recommendedName>
        <fullName evidence="3">Ubiquitin-like protease family profile domain-containing protein</fullName>
    </recommendedName>
</protein>
<dbReference type="InterPro" id="IPR038765">
    <property type="entry name" value="Papain-like_cys_pep_sf"/>
</dbReference>
<dbReference type="SUPFAM" id="SSF54001">
    <property type="entry name" value="Cysteine proteinases"/>
    <property type="match status" value="1"/>
</dbReference>
<reference evidence="1" key="1">
    <citation type="submission" date="2018-04" db="EMBL/GenBank/DDBJ databases">
        <title>Whole genome sequencing of Hypsizygus marmoreus.</title>
        <authorList>
            <person name="Choi I.-G."/>
            <person name="Min B."/>
            <person name="Kim J.-G."/>
            <person name="Kim S."/>
            <person name="Oh Y.-L."/>
            <person name="Kong W.-S."/>
            <person name="Park H."/>
            <person name="Jeong J."/>
            <person name="Song E.-S."/>
        </authorList>
    </citation>
    <scope>NUCLEOTIDE SEQUENCE [LARGE SCALE GENOMIC DNA]</scope>
    <source>
        <strain evidence="1">51987-8</strain>
    </source>
</reference>
<accession>A0A369JF41</accession>
<dbReference type="AlphaFoldDB" id="A0A369JF41"/>